<dbReference type="PRINTS" id="PR00449">
    <property type="entry name" value="RASTRNSFRMNG"/>
</dbReference>
<gene>
    <name evidence="14" type="primary">Lrrk2</name>
    <name evidence="14" type="ORF">PLUSOC_R08425</name>
</gene>
<keyword evidence="9" id="KW-0067">ATP-binding</keyword>
<dbReference type="Pfam" id="PF23745">
    <property type="entry name" value="ANK_LRRK2"/>
    <property type="match status" value="1"/>
</dbReference>
<dbReference type="PROSITE" id="PS51424">
    <property type="entry name" value="ROC"/>
    <property type="match status" value="1"/>
</dbReference>
<dbReference type="GO" id="GO:0005524">
    <property type="term" value="F:ATP binding"/>
    <property type="evidence" value="ECO:0007669"/>
    <property type="project" value="UniProtKB-KW"/>
</dbReference>
<evidence type="ECO:0000313" key="14">
    <source>
        <dbReference type="EMBL" id="NXT56042.1"/>
    </source>
</evidence>
<evidence type="ECO:0000256" key="6">
    <source>
        <dbReference type="ARBA" id="ARBA00022737"/>
    </source>
</evidence>
<dbReference type="Gene3D" id="3.30.70.1390">
    <property type="entry name" value="ROC domain from the Parkinson's disease-associated leucine-rich repeat kinase 2"/>
    <property type="match status" value="1"/>
</dbReference>
<evidence type="ECO:0000256" key="3">
    <source>
        <dbReference type="ARBA" id="ARBA00022574"/>
    </source>
</evidence>
<keyword evidence="7" id="KW-0547">Nucleotide-binding</keyword>
<dbReference type="InterPro" id="IPR003591">
    <property type="entry name" value="Leu-rich_rpt_typical-subtyp"/>
</dbReference>
<evidence type="ECO:0000256" key="5">
    <source>
        <dbReference type="ARBA" id="ARBA00022679"/>
    </source>
</evidence>
<dbReference type="SUPFAM" id="SSF48371">
    <property type="entry name" value="ARM repeat"/>
    <property type="match status" value="2"/>
</dbReference>
<dbReference type="FunFam" id="1.25.10.10:FF:000215">
    <property type="entry name" value="leucine-rich repeat serine/threonine-protein kinase 2"/>
    <property type="match status" value="1"/>
</dbReference>
<dbReference type="InterPro" id="IPR001611">
    <property type="entry name" value="Leu-rich_rpt"/>
</dbReference>
<dbReference type="SMART" id="SM00175">
    <property type="entry name" value="RAB"/>
    <property type="match status" value="1"/>
</dbReference>
<dbReference type="GO" id="GO:0004674">
    <property type="term" value="F:protein serine/threonine kinase activity"/>
    <property type="evidence" value="ECO:0007669"/>
    <property type="project" value="UniProtKB-KW"/>
</dbReference>
<dbReference type="PROSITE" id="PS51450">
    <property type="entry name" value="LRR"/>
    <property type="match status" value="4"/>
</dbReference>
<evidence type="ECO:0000256" key="8">
    <source>
        <dbReference type="ARBA" id="ARBA00022777"/>
    </source>
</evidence>
<dbReference type="SUPFAM" id="SSF52540">
    <property type="entry name" value="P-loop containing nucleoside triphosphate hydrolases"/>
    <property type="match status" value="1"/>
</dbReference>
<keyword evidence="8 14" id="KW-0418">Kinase</keyword>
<dbReference type="Gene3D" id="1.25.10.10">
    <property type="entry name" value="Leucine-rich Repeat Variant"/>
    <property type="match status" value="2"/>
</dbReference>
<accession>A0A7L3DIM4</accession>
<evidence type="ECO:0000256" key="12">
    <source>
        <dbReference type="ARBA" id="ARBA00048679"/>
    </source>
</evidence>
<dbReference type="InterPro" id="IPR020859">
    <property type="entry name" value="ROC"/>
</dbReference>
<evidence type="ECO:0000259" key="13">
    <source>
        <dbReference type="PROSITE" id="PS51424"/>
    </source>
</evidence>
<proteinExistence type="predicted"/>
<dbReference type="EMBL" id="VZTS01023594">
    <property type="protein sequence ID" value="NXT56042.1"/>
    <property type="molecule type" value="Genomic_DNA"/>
</dbReference>
<keyword evidence="2" id="KW-0723">Serine/threonine-protein kinase</keyword>
<comment type="catalytic activity">
    <reaction evidence="12">
        <text>L-seryl-[protein] + ATP = O-phospho-L-seryl-[protein] + ADP + H(+)</text>
        <dbReference type="Rhea" id="RHEA:17989"/>
        <dbReference type="Rhea" id="RHEA-COMP:9863"/>
        <dbReference type="Rhea" id="RHEA-COMP:11604"/>
        <dbReference type="ChEBI" id="CHEBI:15378"/>
        <dbReference type="ChEBI" id="CHEBI:29999"/>
        <dbReference type="ChEBI" id="CHEBI:30616"/>
        <dbReference type="ChEBI" id="CHEBI:83421"/>
        <dbReference type="ChEBI" id="CHEBI:456216"/>
        <dbReference type="EC" id="2.7.11.1"/>
    </reaction>
</comment>
<dbReference type="Pfam" id="PF13855">
    <property type="entry name" value="LRR_8"/>
    <property type="match status" value="2"/>
</dbReference>
<keyword evidence="4" id="KW-0433">Leucine-rich repeat</keyword>
<organism evidence="14 15">
    <name type="scientific">Pluvianellus socialis</name>
    <name type="common">Magellanic plover</name>
    <dbReference type="NCBI Taxonomy" id="227228"/>
    <lineage>
        <taxon>Eukaryota</taxon>
        <taxon>Metazoa</taxon>
        <taxon>Chordata</taxon>
        <taxon>Craniata</taxon>
        <taxon>Vertebrata</taxon>
        <taxon>Euteleostomi</taxon>
        <taxon>Archelosauria</taxon>
        <taxon>Archosauria</taxon>
        <taxon>Dinosauria</taxon>
        <taxon>Saurischia</taxon>
        <taxon>Theropoda</taxon>
        <taxon>Coelurosauria</taxon>
        <taxon>Aves</taxon>
        <taxon>Neognathae</taxon>
        <taxon>Neoaves</taxon>
        <taxon>Charadriiformes</taxon>
        <taxon>Charadriidae</taxon>
        <taxon>Pluvianellus</taxon>
    </lineage>
</organism>
<evidence type="ECO:0000256" key="2">
    <source>
        <dbReference type="ARBA" id="ARBA00022527"/>
    </source>
</evidence>
<dbReference type="GO" id="GO:0005829">
    <property type="term" value="C:cytosol"/>
    <property type="evidence" value="ECO:0007669"/>
    <property type="project" value="UniProtKB-ARBA"/>
</dbReference>
<evidence type="ECO:0000256" key="1">
    <source>
        <dbReference type="ARBA" id="ARBA00012513"/>
    </source>
</evidence>
<comment type="caution">
    <text evidence="14">The sequence shown here is derived from an EMBL/GenBank/DDBJ whole genome shotgun (WGS) entry which is preliminary data.</text>
</comment>
<sequence>EEETLRKLVVRLQNVQERKRLETLVQTLSDLLELAARQSAPRLFSGKNVHVPLLLVVDLYPGAAGVQQMGWSLLCRLIEICPSTLQNIAPKDVGKDWEVLGVHQQILKMLTVHKGNINLSVIGLKALNLLLMSDIIAFLLLEEEVDVFSLVFNAMHTFPKNEEIQQHGCKALHKLFEKVPEEQLTEFVESKDHMIILKVFKEFPEKEEVILPALYSLHSLAGPSSNVEVLMSGNVRCYNVIVEMMKNFPSSETVQEVSCCLLHKLTLGNFFNILVLHKVPEVIVKAVKTYPENAKLQAAALSCLALLTETIFLNRDLEEKKEEEDEEKLCWLEACYRALELHRKNTDVLEAACWALKNLFLYQRNLHEKIGDGDNQFPIHRAVMLSMLMHSSTKEVFQAAASTLAILSQQNVNIRKTLLAKGIHMNVLDIMRKHQHSPEVAESACRILNRVFKGSFPHLDVMTVAASEVVKAMRKHEKSLSVQLEALRVLLQFMMPGKSSKKIIDAAFALTVKVIKSQCLLEGTHSLVLNALNRFIGNPSIQKCGLKLLASVAECTGALEILTQQGATDTVLHTLQMFPDEQDIQCLGLSLLRSLITRKSLCIATMHVLSTVLVSTLRRFKEVTEIQMHLLVHESFDTVIFYQMSMCFTDQRDRQFQSLCCKCFAKIAENDDLKNMMLEKACIEYNSIMAECLLLLGADINKKTKTNSLIYQVCEKGNNPKLVELLLANGAREQDVRSALTISIKRGDSQIISLLLKKLSLDVANSSICLGGFGIGRLEPSWLIPLFPDKLTPLRKQNAGSALARMVLKFQMKSISEDRSKASSELNFSEDGVDKNCDWNFISDPLVDSVFPLIVLLCYCFVLGSEGSLFTKKKSNSIAVAELYCREMAFQRGSPTLPRHSYSVVSQILIHSRLLIKGISKFSSHIRPSDSLSSLISEKEYIKSLDLSSNELENIDAISQNSCLTSHLEHLEKLELHQNALTNIPEQLCENLKCLTYLDLHSNRFTSFPTYLLKMNCIANLDISRNDIGPSFALDPYLRCPTLKQLNLSYNQLVQTPEFLTNVAENLEQLLLEGNKISCLCSPICLKELKILNISKNNISSLAENVFMGCTKLEQLNARMNALEVIPELSSSITSLKLSQNRFINVPEAILLLPHLRSVDLSQNKIISLPGPMHWKSLNLRELLFNHNQIDVLDLSEKACAWSRLEKLHLSHNKLMEIPPQIGFLENLTSLDVSHNPNLRFFPDEMGRLSKIWDLPLEGLHLNLDFKHVGCKARDIIRFLQQRLKKAVPYNRMKLMIVGNTGSGKTTLLQQLMKCKQTELRSPKATVGIDVKDWIIQGKGKMKKELILNVWDFGGQEEFYSTHPHFMTQRALYLAVYDLSKGQAEVDAMKPWLFNIKARASTSPVILVGTHLDVSDEMQRKACMSKITRELLNKRGFPAIQDYHFVNATEESDSIIRLRKIIIKESLHFKV</sequence>
<dbReference type="FunFam" id="3.30.70.1390:FF:000001">
    <property type="entry name" value="Leucine-rich repeat serine/threonine-protein kinase 2"/>
    <property type="match status" value="1"/>
</dbReference>
<evidence type="ECO:0000256" key="10">
    <source>
        <dbReference type="ARBA" id="ARBA00023134"/>
    </source>
</evidence>
<feature type="domain" description="Roc" evidence="13">
    <location>
        <begin position="1286"/>
        <end position="1469"/>
    </location>
</feature>
<dbReference type="FunFam" id="3.40.50.300:FF:000656">
    <property type="entry name" value="Leucine-rich repeat serine/threonine-protein kinase 2"/>
    <property type="match status" value="1"/>
</dbReference>
<evidence type="ECO:0000256" key="11">
    <source>
        <dbReference type="ARBA" id="ARBA00047899"/>
    </source>
</evidence>
<reference evidence="14 15" key="1">
    <citation type="submission" date="2019-09" db="EMBL/GenBank/DDBJ databases">
        <title>Bird 10,000 Genomes (B10K) Project - Family phase.</title>
        <authorList>
            <person name="Zhang G."/>
        </authorList>
    </citation>
    <scope>NUCLEOTIDE SEQUENCE [LARGE SCALE GENOMIC DNA]</scope>
    <source>
        <strain evidence="14">B10K-DU-012-14</strain>
        <tissue evidence="14">Blood</tissue>
    </source>
</reference>
<evidence type="ECO:0000313" key="15">
    <source>
        <dbReference type="Proteomes" id="UP000519225"/>
    </source>
</evidence>
<dbReference type="InterPro" id="IPR011989">
    <property type="entry name" value="ARM-like"/>
</dbReference>
<dbReference type="EC" id="2.7.11.1" evidence="1"/>
<feature type="non-terminal residue" evidence="14">
    <location>
        <position position="1"/>
    </location>
</feature>
<dbReference type="InterPro" id="IPR005225">
    <property type="entry name" value="Small_GTP-bd"/>
</dbReference>
<dbReference type="InterPro" id="IPR027417">
    <property type="entry name" value="P-loop_NTPase"/>
</dbReference>
<evidence type="ECO:0000256" key="9">
    <source>
        <dbReference type="ARBA" id="ARBA00022840"/>
    </source>
</evidence>
<dbReference type="Pfam" id="PF23744">
    <property type="entry name" value="ARM_LRRK2"/>
    <property type="match status" value="1"/>
</dbReference>
<feature type="non-terminal residue" evidence="14">
    <location>
        <position position="1471"/>
    </location>
</feature>
<dbReference type="Pfam" id="PF08477">
    <property type="entry name" value="Roc"/>
    <property type="match status" value="1"/>
</dbReference>
<dbReference type="SUPFAM" id="SSF52058">
    <property type="entry name" value="L domain-like"/>
    <property type="match status" value="1"/>
</dbReference>
<dbReference type="SMART" id="SM00364">
    <property type="entry name" value="LRR_BAC"/>
    <property type="match status" value="9"/>
</dbReference>
<dbReference type="GO" id="GO:0009966">
    <property type="term" value="P:regulation of signal transduction"/>
    <property type="evidence" value="ECO:0007669"/>
    <property type="project" value="UniProtKB-ARBA"/>
</dbReference>
<dbReference type="SMART" id="SM00369">
    <property type="entry name" value="LRR_TYP"/>
    <property type="match status" value="6"/>
</dbReference>
<keyword evidence="15" id="KW-1185">Reference proteome</keyword>
<dbReference type="Gene3D" id="3.80.10.10">
    <property type="entry name" value="Ribonuclease Inhibitor"/>
    <property type="match status" value="3"/>
</dbReference>
<dbReference type="PROSITE" id="PS51419">
    <property type="entry name" value="RAB"/>
    <property type="match status" value="1"/>
</dbReference>
<dbReference type="Proteomes" id="UP000519225">
    <property type="component" value="Unassembled WGS sequence"/>
</dbReference>
<dbReference type="InterPro" id="IPR056597">
    <property type="entry name" value="ARM_LRRK2"/>
</dbReference>
<name>A0A7L3DIM4_PLUSO</name>
<dbReference type="PANTHER" id="PTHR48051:SF1">
    <property type="entry name" value="RAS SUPPRESSOR PROTEIN 1"/>
    <property type="match status" value="1"/>
</dbReference>
<dbReference type="FunFam" id="3.80.10.10:FF:000110">
    <property type="entry name" value="Leucine-rich repeat serine/threonine-protein kinase 2"/>
    <property type="match status" value="1"/>
</dbReference>
<dbReference type="Gene3D" id="3.40.50.300">
    <property type="entry name" value="P-loop containing nucleotide triphosphate hydrolases"/>
    <property type="match status" value="1"/>
</dbReference>
<comment type="catalytic activity">
    <reaction evidence="11">
        <text>L-threonyl-[protein] + ATP = O-phospho-L-threonyl-[protein] + ADP + H(+)</text>
        <dbReference type="Rhea" id="RHEA:46608"/>
        <dbReference type="Rhea" id="RHEA-COMP:11060"/>
        <dbReference type="Rhea" id="RHEA-COMP:11605"/>
        <dbReference type="ChEBI" id="CHEBI:15378"/>
        <dbReference type="ChEBI" id="CHEBI:30013"/>
        <dbReference type="ChEBI" id="CHEBI:30616"/>
        <dbReference type="ChEBI" id="CHEBI:61977"/>
        <dbReference type="ChEBI" id="CHEBI:456216"/>
        <dbReference type="EC" id="2.7.11.1"/>
    </reaction>
</comment>
<dbReference type="PANTHER" id="PTHR48051">
    <property type="match status" value="1"/>
</dbReference>
<dbReference type="GO" id="GO:0050793">
    <property type="term" value="P:regulation of developmental process"/>
    <property type="evidence" value="ECO:0007669"/>
    <property type="project" value="UniProtKB-ARBA"/>
</dbReference>
<dbReference type="NCBIfam" id="TIGR00231">
    <property type="entry name" value="small_GTP"/>
    <property type="match status" value="1"/>
</dbReference>
<dbReference type="FunFam" id="3.80.10.10:FF:000179">
    <property type="entry name" value="leucine-rich repeat serine/threonine-protein kinase 2"/>
    <property type="match status" value="1"/>
</dbReference>
<keyword evidence="10" id="KW-0342">GTP-binding</keyword>
<keyword evidence="6" id="KW-0677">Repeat</keyword>
<dbReference type="InterPro" id="IPR016024">
    <property type="entry name" value="ARM-type_fold"/>
</dbReference>
<keyword evidence="5" id="KW-0808">Transferase</keyword>
<keyword evidence="3" id="KW-0853">WD repeat</keyword>
<dbReference type="InterPro" id="IPR032675">
    <property type="entry name" value="LRR_dom_sf"/>
</dbReference>
<evidence type="ECO:0000256" key="7">
    <source>
        <dbReference type="ARBA" id="ARBA00022741"/>
    </source>
</evidence>
<evidence type="ECO:0000256" key="4">
    <source>
        <dbReference type="ARBA" id="ARBA00022614"/>
    </source>
</evidence>
<dbReference type="FunFam" id="1.25.40.20:FF:000219">
    <property type="entry name" value="Leucine-rich repeat serine/threonine-protein kinase 2"/>
    <property type="match status" value="1"/>
</dbReference>
<dbReference type="InterPro" id="IPR056593">
    <property type="entry name" value="ANK_LRRK2"/>
</dbReference>
<dbReference type="GO" id="GO:0005525">
    <property type="term" value="F:GTP binding"/>
    <property type="evidence" value="ECO:0007669"/>
    <property type="project" value="UniProtKB-KW"/>
</dbReference>
<dbReference type="InterPro" id="IPR050216">
    <property type="entry name" value="LRR_domain-containing"/>
</dbReference>
<protein>
    <recommendedName>
        <fullName evidence="1">non-specific serine/threonine protein kinase</fullName>
        <ecNumber evidence="1">2.7.11.1</ecNumber>
    </recommendedName>
</protein>